<dbReference type="KEGG" id="cgj:AR0_00425"/>
<evidence type="ECO:0000313" key="2">
    <source>
        <dbReference type="Proteomes" id="UP000186091"/>
    </source>
</evidence>
<sequence>MEEKKLSSLFFGNVVLESYILGTEIRIYAPDMRSYSVRPSPYVTLSAPLNELKGKLKPDHADALVRKIFDSVAEELNENYPGGRERAEEELKAWIMQST</sequence>
<comment type="caution">
    <text evidence="1">The sequence shown here is derived from an EMBL/GenBank/DDBJ whole genome shotgun (WGS) entry which is preliminary data.</text>
</comment>
<dbReference type="RefSeq" id="WP_003858913.1">
    <property type="nucleotide sequence ID" value="NZ_BLRJ01000001.1"/>
</dbReference>
<reference evidence="1 2" key="1">
    <citation type="submission" date="2015-12" db="EMBL/GenBank/DDBJ databases">
        <title>Genome sequence of Corynebacterium AS 1.542.</title>
        <authorList>
            <person name="Yang J."/>
            <person name="Yang S."/>
        </authorList>
    </citation>
    <scope>NUCLEOTIDE SEQUENCE [LARGE SCALE GENOMIC DNA]</scope>
    <source>
        <strain evidence="1 2">AS 1.542</strain>
    </source>
</reference>
<accession>A0AB36IJ33</accession>
<organism evidence="1 2">
    <name type="scientific">Corynebacterium glutamicum</name>
    <name type="common">Brevibacterium saccharolyticum</name>
    <dbReference type="NCBI Taxonomy" id="1718"/>
    <lineage>
        <taxon>Bacteria</taxon>
        <taxon>Bacillati</taxon>
        <taxon>Actinomycetota</taxon>
        <taxon>Actinomycetes</taxon>
        <taxon>Mycobacteriales</taxon>
        <taxon>Corynebacteriaceae</taxon>
        <taxon>Corynebacterium</taxon>
    </lineage>
</organism>
<gene>
    <name evidence="1" type="ORF">AUP69_15005</name>
</gene>
<dbReference type="KEGG" id="cgj:AR0_00485"/>
<proteinExistence type="predicted"/>
<dbReference type="EMBL" id="LOQT01000034">
    <property type="protein sequence ID" value="OKX76430.1"/>
    <property type="molecule type" value="Genomic_DNA"/>
</dbReference>
<name>A0AB36IJ33_CORGT</name>
<protein>
    <submittedName>
        <fullName evidence="1">Uncharacterized protein</fullName>
    </submittedName>
</protein>
<dbReference type="AlphaFoldDB" id="A0AB36IJ33"/>
<evidence type="ECO:0000313" key="1">
    <source>
        <dbReference type="EMBL" id="OKX76430.1"/>
    </source>
</evidence>
<dbReference type="Proteomes" id="UP000186091">
    <property type="component" value="Unassembled WGS sequence"/>
</dbReference>